<dbReference type="AlphaFoldDB" id="A0A7W6E9N3"/>
<feature type="domain" description="GST N-terminal" evidence="1">
    <location>
        <begin position="2"/>
        <end position="80"/>
    </location>
</feature>
<dbReference type="SUPFAM" id="SSF52833">
    <property type="entry name" value="Thioredoxin-like"/>
    <property type="match status" value="1"/>
</dbReference>
<dbReference type="CDD" id="cd03196">
    <property type="entry name" value="GST_C_5"/>
    <property type="match status" value="1"/>
</dbReference>
<comment type="caution">
    <text evidence="3">The sequence shown here is derived from an EMBL/GenBank/DDBJ whole genome shotgun (WGS) entry which is preliminary data.</text>
</comment>
<dbReference type="Gene3D" id="3.40.30.10">
    <property type="entry name" value="Glutaredoxin"/>
    <property type="match status" value="1"/>
</dbReference>
<dbReference type="PROSITE" id="PS50404">
    <property type="entry name" value="GST_NTER"/>
    <property type="match status" value="1"/>
</dbReference>
<dbReference type="RefSeq" id="WP_281395942.1">
    <property type="nucleotide sequence ID" value="NZ_JACIEI010000005.1"/>
</dbReference>
<feature type="domain" description="GST C-terminal" evidence="2">
    <location>
        <begin position="60"/>
        <end position="199"/>
    </location>
</feature>
<dbReference type="Pfam" id="PF13417">
    <property type="entry name" value="GST_N_3"/>
    <property type="match status" value="1"/>
</dbReference>
<dbReference type="SUPFAM" id="SSF47616">
    <property type="entry name" value="GST C-terminal domain-like"/>
    <property type="match status" value="1"/>
</dbReference>
<dbReference type="InterPro" id="IPR036282">
    <property type="entry name" value="Glutathione-S-Trfase_C_sf"/>
</dbReference>
<accession>A0A7W6E9N3</accession>
<dbReference type="PANTHER" id="PTHR43968:SF6">
    <property type="entry name" value="GLUTATHIONE S-TRANSFERASE OMEGA"/>
    <property type="match status" value="1"/>
</dbReference>
<name>A0A7W6E9N3_9RHOB</name>
<keyword evidence="4" id="KW-1185">Reference proteome</keyword>
<evidence type="ECO:0000259" key="2">
    <source>
        <dbReference type="PROSITE" id="PS50405"/>
    </source>
</evidence>
<dbReference type="PROSITE" id="PS50405">
    <property type="entry name" value="GST_CTER"/>
    <property type="match status" value="1"/>
</dbReference>
<gene>
    <name evidence="3" type="ORF">GGR95_001918</name>
</gene>
<dbReference type="GO" id="GO:0016740">
    <property type="term" value="F:transferase activity"/>
    <property type="evidence" value="ECO:0007669"/>
    <property type="project" value="UniProtKB-KW"/>
</dbReference>
<dbReference type="PANTHER" id="PTHR43968">
    <property type="match status" value="1"/>
</dbReference>
<dbReference type="InterPro" id="IPR050983">
    <property type="entry name" value="GST_Omega/HSP26"/>
</dbReference>
<dbReference type="EMBL" id="JACIEI010000005">
    <property type="protein sequence ID" value="MBB3994273.1"/>
    <property type="molecule type" value="Genomic_DNA"/>
</dbReference>
<evidence type="ECO:0000313" key="4">
    <source>
        <dbReference type="Proteomes" id="UP000530268"/>
    </source>
</evidence>
<evidence type="ECO:0000259" key="1">
    <source>
        <dbReference type="PROSITE" id="PS50404"/>
    </source>
</evidence>
<keyword evidence="3" id="KW-0808">Transferase</keyword>
<dbReference type="InterPro" id="IPR036249">
    <property type="entry name" value="Thioredoxin-like_sf"/>
</dbReference>
<protein>
    <submittedName>
        <fullName evidence="3">Glutathione S-transferase</fullName>
    </submittedName>
</protein>
<sequence>MNLPTLYSFRRCPYAMRARLALLVSAQQVELREIVLRDKPAAFLDTSPSGTVPCMVAGDTVLDESLDIMIWALERNDPQGWLNMPAAGRDLIARADGPFKHALDRTKYATRYPDEDANHHRMQACEFLNDLDAQLGIWLFGDRPTLADYAILPFVRQFAFIDKSWFDAQPWPALHLWLSRFLDSDEFSAVMHKYPQWHVGDDPQLF</sequence>
<dbReference type="Proteomes" id="UP000530268">
    <property type="component" value="Unassembled WGS sequence"/>
</dbReference>
<reference evidence="3 4" key="1">
    <citation type="submission" date="2020-08" db="EMBL/GenBank/DDBJ databases">
        <title>Genomic Encyclopedia of Type Strains, Phase IV (KMG-IV): sequencing the most valuable type-strain genomes for metagenomic binning, comparative biology and taxonomic classification.</title>
        <authorList>
            <person name="Goeker M."/>
        </authorList>
    </citation>
    <scope>NUCLEOTIDE SEQUENCE [LARGE SCALE GENOMIC DNA]</scope>
    <source>
        <strain evidence="3 4">DSM 102234</strain>
    </source>
</reference>
<dbReference type="InterPro" id="IPR010987">
    <property type="entry name" value="Glutathione-S-Trfase_C-like"/>
</dbReference>
<dbReference type="InterPro" id="IPR004045">
    <property type="entry name" value="Glutathione_S-Trfase_N"/>
</dbReference>
<dbReference type="Pfam" id="PF13410">
    <property type="entry name" value="GST_C_2"/>
    <property type="match status" value="1"/>
</dbReference>
<proteinExistence type="predicted"/>
<dbReference type="Gene3D" id="1.20.1050.10">
    <property type="match status" value="1"/>
</dbReference>
<evidence type="ECO:0000313" key="3">
    <source>
        <dbReference type="EMBL" id="MBB3994273.1"/>
    </source>
</evidence>
<dbReference type="GO" id="GO:0005737">
    <property type="term" value="C:cytoplasm"/>
    <property type="evidence" value="ECO:0007669"/>
    <property type="project" value="TreeGrafter"/>
</dbReference>
<organism evidence="3 4">
    <name type="scientific">Sulfitobacter undariae</name>
    <dbReference type="NCBI Taxonomy" id="1563671"/>
    <lineage>
        <taxon>Bacteria</taxon>
        <taxon>Pseudomonadati</taxon>
        <taxon>Pseudomonadota</taxon>
        <taxon>Alphaproteobacteria</taxon>
        <taxon>Rhodobacterales</taxon>
        <taxon>Roseobacteraceae</taxon>
        <taxon>Sulfitobacter</taxon>
    </lineage>
</organism>